<feature type="domain" description="Nrap protein" evidence="6">
    <location>
        <begin position="269"/>
        <end position="413"/>
    </location>
</feature>
<feature type="compositionally biased region" description="Acidic residues" evidence="5">
    <location>
        <begin position="40"/>
        <end position="56"/>
    </location>
</feature>
<feature type="domain" description="Nrap protein" evidence="10">
    <location>
        <begin position="993"/>
        <end position="1177"/>
    </location>
</feature>
<dbReference type="GO" id="GO:0032040">
    <property type="term" value="C:small-subunit processome"/>
    <property type="evidence" value="ECO:0007669"/>
    <property type="project" value="TreeGrafter"/>
</dbReference>
<dbReference type="InterPro" id="IPR035370">
    <property type="entry name" value="Nrap_D5"/>
</dbReference>
<dbReference type="GeneID" id="37026083"/>
<evidence type="ECO:0000313" key="13">
    <source>
        <dbReference type="Proteomes" id="UP000245884"/>
    </source>
</evidence>
<evidence type="ECO:0000256" key="4">
    <source>
        <dbReference type="ARBA" id="ARBA00023242"/>
    </source>
</evidence>
<comment type="similarity">
    <text evidence="2">Belongs to the NRAP family.</text>
</comment>
<evidence type="ECO:0000313" key="12">
    <source>
        <dbReference type="EMBL" id="PWN29957.1"/>
    </source>
</evidence>
<dbReference type="Pfam" id="PF03813">
    <property type="entry name" value="Nrap"/>
    <property type="match status" value="1"/>
</dbReference>
<evidence type="ECO:0000256" key="5">
    <source>
        <dbReference type="SAM" id="MobiDB-lite"/>
    </source>
</evidence>
<dbReference type="GO" id="GO:0034456">
    <property type="term" value="C:UTP-C complex"/>
    <property type="evidence" value="ECO:0007669"/>
    <property type="project" value="TreeGrafter"/>
</dbReference>
<feature type="region of interest" description="Disordered" evidence="5">
    <location>
        <begin position="1212"/>
        <end position="1234"/>
    </location>
</feature>
<feature type="domain" description="Nrap protein" evidence="7">
    <location>
        <begin position="417"/>
        <end position="591"/>
    </location>
</feature>
<feature type="compositionally biased region" description="Acidic residues" evidence="5">
    <location>
        <begin position="69"/>
        <end position="87"/>
    </location>
</feature>
<evidence type="ECO:0000259" key="11">
    <source>
        <dbReference type="Pfam" id="PF17407"/>
    </source>
</evidence>
<dbReference type="InterPro" id="IPR035368">
    <property type="entry name" value="Nrap_D3"/>
</dbReference>
<feature type="region of interest" description="Disordered" evidence="5">
    <location>
        <begin position="1082"/>
        <end position="1101"/>
    </location>
</feature>
<dbReference type="InterPro" id="IPR005554">
    <property type="entry name" value="NOL6/Upt22"/>
</dbReference>
<dbReference type="Pfam" id="PF17407">
    <property type="entry name" value="Nrap_D6"/>
    <property type="match status" value="1"/>
</dbReference>
<keyword evidence="3" id="KW-0694">RNA-binding</keyword>
<dbReference type="PANTHER" id="PTHR17972">
    <property type="entry name" value="NUCLEOLAR RNA-ASSOCIATED PROTEIN"/>
    <property type="match status" value="1"/>
</dbReference>
<keyword evidence="4" id="KW-0539">Nucleus</keyword>
<dbReference type="Proteomes" id="UP000245884">
    <property type="component" value="Unassembled WGS sequence"/>
</dbReference>
<feature type="domain" description="Nrap protein" evidence="9">
    <location>
        <begin position="789"/>
        <end position="990"/>
    </location>
</feature>
<dbReference type="InterPro" id="IPR035367">
    <property type="entry name" value="Nrap_D2"/>
</dbReference>
<sequence length="1332" mass="144163">MAAGTKRKHAIASTADQTASAGPSRLSKRPARPVAADLMDGSDDDDGDDDFDDGEDLLAAAQAGTAVSEGEEEGSDDDEDENDEDMSEGGAGASAYESEGDEDDFELLDGEDDAEQDDEESAVAGGSKSLNGKKKSKVDLYALPTNEELQALTEVGEQFKSGLVKMKIEEMVSSVTPKHSKAKPLEAILHRLRSLVESIEPIPATSVKEAAKAIKKRFPASNVTIPYGSVAPPKKDAQYSLAFEPPAALQLVGSWPLKVAAKRPSGLDVDVALVMPSSLFQEKDHMNYRYFHKRAFYLAVVAAAISTSEELRGVQVTFGGDERRPTLVLSPPKDKSGLDFSKLKAEVRIHLAHQPDLFPPARLAPGRNNVRSASADDEASGSALAAPTPRYNASILLDSLRAPHLVYLHATAKACPAFTDAALLLRVWAFQRGFGSGHTTDGSVRRLVAGTEGARFVLTMVLAHLLHGEELSDRKAGPLGVAARAKLFNTFSSYQLFRGCIDWLATHDFASHPVFMKSAPEHGLVSRSDRIPREDFTAQYERVLVDPTGSVNLLDEWTPGAVDLLQHEARLTFAMLDDEGPTDHFSDIFLRAKSCPSFTFDELASVRLESSHSEDAAAFDHASAAAATLAAVQTTLRRALATRCHFTTVLQSAEESGKLRTLNSKSFSAPSQIELGFLYRGTQAQRIVEHGPLQEDVAASEEFRQFWGEEVAELRRFKDGRISYSVVWEVGPRQAERAGIPRRIVRHVMQRHHGDVLAGDAIRFEGGGFTGLVEAPESVTKAAYLASPEERGGFQLVQSAFDTLVKQLRSLPSDEVPLSLITATPCSPGLRGTSTFIPAPLDVAALGTPRTPDCASWLPVHDVILSFEASGKWPDDLEAIQGMKMALLERVAAALQTVIGEGMHARIAFDADAVGAGSIQDEVSLELTLPSGFAFRLRIQHDRERVLLERIVADRFATPAQRSDATRALTRHRQRFTHAPKHHARVAALVHRFPALGETTRLLKRWVRAHQLDEEGHVPNEALELLAASVFVNDTPLGLAPSTGQAGFTAALRRLAGWDWKAEPLLVAVQAAILASDQQAGKAENATQSQHQPFKEARTSDPSLSRRAWFIVTDDEEEEAEASDEGSDAFSLATMRGPAAASAHALQTLARGACGLIAARDGQEEGDTMALVKALFKPSLGHFDFLLYLNPAVLSRYAPQNISADASIWSSSSSGSFKNKPSKKAGPVTQLGRTPRPGFDAAASFVQLLRGLYSDSLRLYYDVNGGDVVGGLWNPALSQREGKRFKPRIGFNAMPVDGKEGGENVKLNKEAVLAELERLGEGLVVRVESKEK</sequence>
<comment type="subcellular location">
    <subcellularLocation>
        <location evidence="1">Nucleus</location>
        <location evidence="1">Nucleolus</location>
    </subcellularLocation>
</comment>
<dbReference type="GO" id="GO:0003723">
    <property type="term" value="F:RNA binding"/>
    <property type="evidence" value="ECO:0007669"/>
    <property type="project" value="UniProtKB-KW"/>
</dbReference>
<feature type="domain" description="Nrap protein" evidence="11">
    <location>
        <begin position="1181"/>
        <end position="1327"/>
    </location>
</feature>
<dbReference type="InterPro" id="IPR035082">
    <property type="entry name" value="Nrap_D1"/>
</dbReference>
<proteinExistence type="inferred from homology"/>
<dbReference type="STRING" id="1569628.A0A316UXC0"/>
<feature type="compositionally biased region" description="Basic residues" evidence="5">
    <location>
        <begin position="1"/>
        <end position="10"/>
    </location>
</feature>
<dbReference type="InterPro" id="IPR035369">
    <property type="entry name" value="Nrap_D4"/>
</dbReference>
<dbReference type="Gene3D" id="1.10.1410.10">
    <property type="match status" value="1"/>
</dbReference>
<evidence type="ECO:0000259" key="10">
    <source>
        <dbReference type="Pfam" id="PF17406"/>
    </source>
</evidence>
<dbReference type="GO" id="GO:0032545">
    <property type="term" value="C:CURI complex"/>
    <property type="evidence" value="ECO:0007669"/>
    <property type="project" value="TreeGrafter"/>
</dbReference>
<evidence type="ECO:0000259" key="9">
    <source>
        <dbReference type="Pfam" id="PF17405"/>
    </source>
</evidence>
<dbReference type="Gene3D" id="3.30.70.3030">
    <property type="match status" value="1"/>
</dbReference>
<dbReference type="OrthoDB" id="10251401at2759"/>
<keyword evidence="13" id="KW-1185">Reference proteome</keyword>
<evidence type="ECO:0000259" key="6">
    <source>
        <dbReference type="Pfam" id="PF03813"/>
    </source>
</evidence>
<feature type="region of interest" description="Disordered" evidence="5">
    <location>
        <begin position="360"/>
        <end position="384"/>
    </location>
</feature>
<gene>
    <name evidence="12" type="ORF">BDZ90DRAFT_216222</name>
</gene>
<feature type="domain" description="Nrap protein" evidence="8">
    <location>
        <begin position="597"/>
        <end position="753"/>
    </location>
</feature>
<feature type="region of interest" description="Disordered" evidence="5">
    <location>
        <begin position="1"/>
        <end position="130"/>
    </location>
</feature>
<dbReference type="PANTHER" id="PTHR17972:SF0">
    <property type="entry name" value="NUCLEOLAR PROTEIN 6"/>
    <property type="match status" value="1"/>
</dbReference>
<dbReference type="GO" id="GO:0006409">
    <property type="term" value="P:tRNA export from nucleus"/>
    <property type="evidence" value="ECO:0007669"/>
    <property type="project" value="TreeGrafter"/>
</dbReference>
<dbReference type="RefSeq" id="XP_025364569.1">
    <property type="nucleotide sequence ID" value="XM_025504260.1"/>
</dbReference>
<evidence type="ECO:0000256" key="3">
    <source>
        <dbReference type="ARBA" id="ARBA00022884"/>
    </source>
</evidence>
<evidence type="ECO:0000256" key="2">
    <source>
        <dbReference type="ARBA" id="ARBA00006674"/>
    </source>
</evidence>
<feature type="compositionally biased region" description="Acidic residues" evidence="5">
    <location>
        <begin position="98"/>
        <end position="121"/>
    </location>
</feature>
<dbReference type="Pfam" id="PF17403">
    <property type="entry name" value="Nrap_D2"/>
    <property type="match status" value="1"/>
</dbReference>
<evidence type="ECO:0000259" key="8">
    <source>
        <dbReference type="Pfam" id="PF17404"/>
    </source>
</evidence>
<dbReference type="Pfam" id="PF17406">
    <property type="entry name" value="Nrap_D5"/>
    <property type="match status" value="1"/>
</dbReference>
<dbReference type="EMBL" id="KZ819662">
    <property type="protein sequence ID" value="PWN29957.1"/>
    <property type="molecule type" value="Genomic_DNA"/>
</dbReference>
<evidence type="ECO:0000256" key="1">
    <source>
        <dbReference type="ARBA" id="ARBA00004604"/>
    </source>
</evidence>
<evidence type="ECO:0000259" key="7">
    <source>
        <dbReference type="Pfam" id="PF17403"/>
    </source>
</evidence>
<protein>
    <submittedName>
        <fullName evidence="12">Nrap protein</fullName>
    </submittedName>
</protein>
<accession>A0A316UXC0</accession>
<name>A0A316UXC0_9BASI</name>
<organism evidence="12 13">
    <name type="scientific">Jaminaea rosea</name>
    <dbReference type="NCBI Taxonomy" id="1569628"/>
    <lineage>
        <taxon>Eukaryota</taxon>
        <taxon>Fungi</taxon>
        <taxon>Dikarya</taxon>
        <taxon>Basidiomycota</taxon>
        <taxon>Ustilaginomycotina</taxon>
        <taxon>Exobasidiomycetes</taxon>
        <taxon>Microstromatales</taxon>
        <taxon>Microstromatales incertae sedis</taxon>
        <taxon>Jaminaea</taxon>
    </lineage>
</organism>
<dbReference type="InterPro" id="IPR035371">
    <property type="entry name" value="Nrap_D6"/>
</dbReference>
<reference evidence="12 13" key="1">
    <citation type="journal article" date="2018" name="Mol. Biol. Evol.">
        <title>Broad Genomic Sampling Reveals a Smut Pathogenic Ancestry of the Fungal Clade Ustilaginomycotina.</title>
        <authorList>
            <person name="Kijpornyongpan T."/>
            <person name="Mondo S.J."/>
            <person name="Barry K."/>
            <person name="Sandor L."/>
            <person name="Lee J."/>
            <person name="Lipzen A."/>
            <person name="Pangilinan J."/>
            <person name="LaButti K."/>
            <person name="Hainaut M."/>
            <person name="Henrissat B."/>
            <person name="Grigoriev I.V."/>
            <person name="Spatafora J.W."/>
            <person name="Aime M.C."/>
        </authorList>
    </citation>
    <scope>NUCLEOTIDE SEQUENCE [LARGE SCALE GENOMIC DNA]</scope>
    <source>
        <strain evidence="12 13">MCA 5214</strain>
    </source>
</reference>
<dbReference type="Pfam" id="PF17405">
    <property type="entry name" value="Nrap_D4"/>
    <property type="match status" value="1"/>
</dbReference>
<dbReference type="GO" id="GO:0006364">
    <property type="term" value="P:rRNA processing"/>
    <property type="evidence" value="ECO:0007669"/>
    <property type="project" value="TreeGrafter"/>
</dbReference>
<dbReference type="Pfam" id="PF17404">
    <property type="entry name" value="Nrap_D3"/>
    <property type="match status" value="1"/>
</dbReference>